<gene>
    <name evidence="1" type="ORF">VICG_00663</name>
</gene>
<proteinExistence type="predicted"/>
<evidence type="ECO:0008006" key="3">
    <source>
        <dbReference type="Google" id="ProtNLM"/>
    </source>
</evidence>
<dbReference type="Proteomes" id="UP000011082">
    <property type="component" value="Unassembled WGS sequence"/>
</dbReference>
<protein>
    <recommendedName>
        <fullName evidence="3">MAGE domain-containing protein</fullName>
    </recommendedName>
</protein>
<dbReference type="EMBL" id="JH370133">
    <property type="protein sequence ID" value="ELA42264.1"/>
    <property type="molecule type" value="Genomic_DNA"/>
</dbReference>
<accession>L2GNR9</accession>
<sequence>MESEEYFGKITRHLIENQHKCRAVPKEEFKDLLGLPMRTIDNVLSRMPEFLHSLGLEIVGISQNELVPLSEAKKVFLRKMCIEHTKKAKTIPTLEEKRLFVVFAAIQLENNQFEESKLGSLRVCPYFKGVNILEFFDQYKMNGYLIIRKEKEMPVWSLGWRFYVEYGDCFDLVEYFKEYTTTLQSSS</sequence>
<evidence type="ECO:0000313" key="2">
    <source>
        <dbReference type="Proteomes" id="UP000011082"/>
    </source>
</evidence>
<name>L2GNR9_VITCO</name>
<keyword evidence="2" id="KW-1185">Reference proteome</keyword>
<organism evidence="1 2">
    <name type="scientific">Vittaforma corneae (strain ATCC 50505)</name>
    <name type="common">Microsporidian parasite</name>
    <name type="synonym">Nosema corneum</name>
    <dbReference type="NCBI Taxonomy" id="993615"/>
    <lineage>
        <taxon>Eukaryota</taxon>
        <taxon>Fungi</taxon>
        <taxon>Fungi incertae sedis</taxon>
        <taxon>Microsporidia</taxon>
        <taxon>Nosematidae</taxon>
        <taxon>Vittaforma</taxon>
    </lineage>
</organism>
<dbReference type="OMA" id="IGCHTKN"/>
<dbReference type="HOGENOM" id="CLU_1272301_0_0_1"/>
<dbReference type="RefSeq" id="XP_007604115.1">
    <property type="nucleotide sequence ID" value="XM_007604053.1"/>
</dbReference>
<evidence type="ECO:0000313" key="1">
    <source>
        <dbReference type="EMBL" id="ELA42264.1"/>
    </source>
</evidence>
<dbReference type="AlphaFoldDB" id="L2GNR9"/>
<dbReference type="VEuPathDB" id="MicrosporidiaDB:VICG_00663"/>
<reference evidence="2" key="1">
    <citation type="submission" date="2011-05" db="EMBL/GenBank/DDBJ databases">
        <title>The genome sequence of Vittaforma corneae strain ATCC 50505.</title>
        <authorList>
            <consortium name="The Broad Institute Genome Sequencing Platform"/>
            <person name="Cuomo C."/>
            <person name="Didier E."/>
            <person name="Bowers L."/>
            <person name="Young S.K."/>
            <person name="Zeng Q."/>
            <person name="Gargeya S."/>
            <person name="Fitzgerald M."/>
            <person name="Haas B."/>
            <person name="Abouelleil A."/>
            <person name="Alvarado L."/>
            <person name="Arachchi H.M."/>
            <person name="Berlin A."/>
            <person name="Chapman S.B."/>
            <person name="Gearin G."/>
            <person name="Goldberg J."/>
            <person name="Griggs A."/>
            <person name="Gujja S."/>
            <person name="Hansen M."/>
            <person name="Heiman D."/>
            <person name="Howarth C."/>
            <person name="Larimer J."/>
            <person name="Lui A."/>
            <person name="MacDonald P.J.P."/>
            <person name="McCowen C."/>
            <person name="Montmayeur A."/>
            <person name="Murphy C."/>
            <person name="Neiman D."/>
            <person name="Pearson M."/>
            <person name="Priest M."/>
            <person name="Roberts A."/>
            <person name="Saif S."/>
            <person name="Shea T."/>
            <person name="Sisk P."/>
            <person name="Stolte C."/>
            <person name="Sykes S."/>
            <person name="Wortman J."/>
            <person name="Nusbaum C."/>
            <person name="Birren B."/>
        </authorList>
    </citation>
    <scope>NUCLEOTIDE SEQUENCE [LARGE SCALE GENOMIC DNA]</scope>
    <source>
        <strain evidence="2">ATCC 50505</strain>
    </source>
</reference>
<dbReference type="InParanoid" id="L2GNR9"/>
<dbReference type="OrthoDB" id="10575748at2759"/>
<dbReference type="GeneID" id="19881380"/>